<gene>
    <name evidence="3" type="primary">xcpT_17</name>
    <name evidence="3" type="ORF">Enr10x_10800</name>
</gene>
<dbReference type="PANTHER" id="PTHR30093:SF2">
    <property type="entry name" value="TYPE II SECRETION SYSTEM PROTEIN H"/>
    <property type="match status" value="1"/>
</dbReference>
<keyword evidence="4" id="KW-1185">Reference proteome</keyword>
<evidence type="ECO:0000256" key="1">
    <source>
        <dbReference type="SAM" id="Phobius"/>
    </source>
</evidence>
<dbReference type="SUPFAM" id="SSF54523">
    <property type="entry name" value="Pili subunits"/>
    <property type="match status" value="1"/>
</dbReference>
<dbReference type="NCBIfam" id="TIGR02532">
    <property type="entry name" value="IV_pilin_GFxxxE"/>
    <property type="match status" value="1"/>
</dbReference>
<dbReference type="InterPro" id="IPR045584">
    <property type="entry name" value="Pilin-like"/>
</dbReference>
<evidence type="ECO:0000313" key="4">
    <source>
        <dbReference type="Proteomes" id="UP000315647"/>
    </source>
</evidence>
<organism evidence="3 4">
    <name type="scientific">Gimesia panareensis</name>
    <dbReference type="NCBI Taxonomy" id="2527978"/>
    <lineage>
        <taxon>Bacteria</taxon>
        <taxon>Pseudomonadati</taxon>
        <taxon>Planctomycetota</taxon>
        <taxon>Planctomycetia</taxon>
        <taxon>Planctomycetales</taxon>
        <taxon>Planctomycetaceae</taxon>
        <taxon>Gimesia</taxon>
    </lineage>
</organism>
<dbReference type="PROSITE" id="PS00409">
    <property type="entry name" value="PROKAR_NTER_METHYL"/>
    <property type="match status" value="1"/>
</dbReference>
<dbReference type="RefSeq" id="WP_145448342.1">
    <property type="nucleotide sequence ID" value="NZ_CP037421.1"/>
</dbReference>
<dbReference type="PANTHER" id="PTHR30093">
    <property type="entry name" value="GENERAL SECRETION PATHWAY PROTEIN G"/>
    <property type="match status" value="1"/>
</dbReference>
<dbReference type="InterPro" id="IPR027558">
    <property type="entry name" value="Pre_pil_HX9DG_C"/>
</dbReference>
<evidence type="ECO:0000259" key="2">
    <source>
        <dbReference type="Pfam" id="PF07596"/>
    </source>
</evidence>
<sequence length="339" mass="36698">MKAILRKRKSGFTLIELLVVIAIIAILIALLLPAVQQAREAARRSQCKNNLKQLGLALYNYESAFSTFPPSRLLGDINNPNVSSSGKYSLTNADGSAGDTTFCSWTILALPYLDQSNIYNKYNTNAPWFDTSNRVMIETQIPVMLCPSVPGDNRRDAYHAPGAAAGDYGSINEVKKKFWTKVLGVAEPPDSAKAGILSKGQNNRIRDVTDGTSNTFMLGEAGGHPVVYNAKGIWNSTDQGNYADDKVVLYGGNYVTTDGTGWADPDAGLSINGALKNGYDTYGPYVINEINASEIFSFHVGGAQFVMGDGSVRFVSQNIDRRLFAYVCTRAGGETVGEF</sequence>
<dbReference type="Pfam" id="PF07596">
    <property type="entry name" value="SBP_bac_10"/>
    <property type="match status" value="1"/>
</dbReference>
<keyword evidence="1" id="KW-0812">Transmembrane</keyword>
<feature type="transmembrane region" description="Helical" evidence="1">
    <location>
        <begin position="12"/>
        <end position="35"/>
    </location>
</feature>
<keyword evidence="1" id="KW-1133">Transmembrane helix</keyword>
<dbReference type="AlphaFoldDB" id="A0A517Q2C1"/>
<dbReference type="InterPro" id="IPR012902">
    <property type="entry name" value="N_methyl_site"/>
</dbReference>
<protein>
    <submittedName>
        <fullName evidence="3">Type II secretion system protein G</fullName>
    </submittedName>
</protein>
<reference evidence="3 4" key="1">
    <citation type="submission" date="2019-03" db="EMBL/GenBank/DDBJ databases">
        <title>Deep-cultivation of Planctomycetes and their phenomic and genomic characterization uncovers novel biology.</title>
        <authorList>
            <person name="Wiegand S."/>
            <person name="Jogler M."/>
            <person name="Boedeker C."/>
            <person name="Pinto D."/>
            <person name="Vollmers J."/>
            <person name="Rivas-Marin E."/>
            <person name="Kohn T."/>
            <person name="Peeters S.H."/>
            <person name="Heuer A."/>
            <person name="Rast P."/>
            <person name="Oberbeckmann S."/>
            <person name="Bunk B."/>
            <person name="Jeske O."/>
            <person name="Meyerdierks A."/>
            <person name="Storesund J.E."/>
            <person name="Kallscheuer N."/>
            <person name="Luecker S."/>
            <person name="Lage O.M."/>
            <person name="Pohl T."/>
            <person name="Merkel B.J."/>
            <person name="Hornburger P."/>
            <person name="Mueller R.-W."/>
            <person name="Bruemmer F."/>
            <person name="Labrenz M."/>
            <person name="Spormann A.M."/>
            <person name="Op den Camp H."/>
            <person name="Overmann J."/>
            <person name="Amann R."/>
            <person name="Jetten M.S.M."/>
            <person name="Mascher T."/>
            <person name="Medema M.H."/>
            <person name="Devos D.P."/>
            <person name="Kaster A.-K."/>
            <person name="Ovreas L."/>
            <person name="Rohde M."/>
            <person name="Galperin M.Y."/>
            <person name="Jogler C."/>
        </authorList>
    </citation>
    <scope>NUCLEOTIDE SEQUENCE [LARGE SCALE GENOMIC DNA]</scope>
    <source>
        <strain evidence="3 4">Enr10</strain>
    </source>
</reference>
<proteinExistence type="predicted"/>
<evidence type="ECO:0000313" key="3">
    <source>
        <dbReference type="EMBL" id="QDT25783.1"/>
    </source>
</evidence>
<accession>A0A517Q2C1</accession>
<dbReference type="Proteomes" id="UP000315647">
    <property type="component" value="Chromosome"/>
</dbReference>
<dbReference type="EMBL" id="CP037421">
    <property type="protein sequence ID" value="QDT25783.1"/>
    <property type="molecule type" value="Genomic_DNA"/>
</dbReference>
<dbReference type="InterPro" id="IPR011453">
    <property type="entry name" value="DUF1559"/>
</dbReference>
<feature type="domain" description="DUF1559" evidence="2">
    <location>
        <begin position="36"/>
        <end position="321"/>
    </location>
</feature>
<dbReference type="Pfam" id="PF07963">
    <property type="entry name" value="N_methyl"/>
    <property type="match status" value="1"/>
</dbReference>
<dbReference type="NCBIfam" id="TIGR04294">
    <property type="entry name" value="pre_pil_HX9DG"/>
    <property type="match status" value="1"/>
</dbReference>
<keyword evidence="1" id="KW-0472">Membrane</keyword>
<name>A0A517Q2C1_9PLAN</name>
<dbReference type="Gene3D" id="3.30.700.10">
    <property type="entry name" value="Glycoprotein, Type 4 Pilin"/>
    <property type="match status" value="1"/>
</dbReference>